<keyword evidence="3 9" id="KW-0812">Transmembrane</keyword>
<evidence type="ECO:0000256" key="5">
    <source>
        <dbReference type="ARBA" id="ARBA00022824"/>
    </source>
</evidence>
<organism evidence="10 11">
    <name type="scientific">Chrysophaeum taylorii</name>
    <dbReference type="NCBI Taxonomy" id="2483200"/>
    <lineage>
        <taxon>Eukaryota</taxon>
        <taxon>Sar</taxon>
        <taxon>Stramenopiles</taxon>
        <taxon>Ochrophyta</taxon>
        <taxon>Pelagophyceae</taxon>
        <taxon>Pelagomonadales</taxon>
        <taxon>Pelagomonadaceae</taxon>
        <taxon>Chrysophaeum</taxon>
    </lineage>
</organism>
<keyword evidence="4" id="KW-0378">Hydrolase</keyword>
<reference evidence="10" key="1">
    <citation type="submission" date="2023-01" db="EMBL/GenBank/DDBJ databases">
        <title>Metagenome sequencing of chrysophaentin producing Chrysophaeum taylorii.</title>
        <authorList>
            <person name="Davison J."/>
            <person name="Bewley C."/>
        </authorList>
    </citation>
    <scope>NUCLEOTIDE SEQUENCE</scope>
    <source>
        <strain evidence="10">NIES-1699</strain>
    </source>
</reference>
<feature type="region of interest" description="Disordered" evidence="8">
    <location>
        <begin position="360"/>
        <end position="396"/>
    </location>
</feature>
<gene>
    <name evidence="10" type="ORF">CTAYLR_006816</name>
</gene>
<dbReference type="GO" id="GO:0033619">
    <property type="term" value="P:membrane protein proteolysis"/>
    <property type="evidence" value="ECO:0007669"/>
    <property type="project" value="TreeGrafter"/>
</dbReference>
<proteinExistence type="inferred from homology"/>
<comment type="subcellular location">
    <subcellularLocation>
        <location evidence="1">Endoplasmic reticulum membrane</location>
        <topology evidence="1">Multi-pass membrane protein</topology>
    </subcellularLocation>
</comment>
<feature type="transmembrane region" description="Helical" evidence="9">
    <location>
        <begin position="214"/>
        <end position="238"/>
    </location>
</feature>
<keyword evidence="6 9" id="KW-1133">Transmembrane helix</keyword>
<feature type="transmembrane region" description="Helical" evidence="9">
    <location>
        <begin position="258"/>
        <end position="281"/>
    </location>
</feature>
<feature type="transmembrane region" description="Helical" evidence="9">
    <location>
        <begin position="302"/>
        <end position="324"/>
    </location>
</feature>
<comment type="caution">
    <text evidence="10">The sequence shown here is derived from an EMBL/GenBank/DDBJ whole genome shotgun (WGS) entry which is preliminary data.</text>
</comment>
<feature type="transmembrane region" description="Helical" evidence="9">
    <location>
        <begin position="99"/>
        <end position="117"/>
    </location>
</feature>
<evidence type="ECO:0000313" key="10">
    <source>
        <dbReference type="EMBL" id="KAJ8601793.1"/>
    </source>
</evidence>
<feature type="transmembrane region" description="Helical" evidence="9">
    <location>
        <begin position="71"/>
        <end position="93"/>
    </location>
</feature>
<accession>A0AAD7UDL5</accession>
<keyword evidence="5" id="KW-0256">Endoplasmic reticulum</keyword>
<name>A0AAD7UDL5_9STRA</name>
<evidence type="ECO:0000313" key="11">
    <source>
        <dbReference type="Proteomes" id="UP001230188"/>
    </source>
</evidence>
<dbReference type="GO" id="GO:0006465">
    <property type="term" value="P:signal peptide processing"/>
    <property type="evidence" value="ECO:0007669"/>
    <property type="project" value="TreeGrafter"/>
</dbReference>
<dbReference type="Pfam" id="PF04258">
    <property type="entry name" value="Peptidase_A22B"/>
    <property type="match status" value="1"/>
</dbReference>
<evidence type="ECO:0000256" key="4">
    <source>
        <dbReference type="ARBA" id="ARBA00022801"/>
    </source>
</evidence>
<evidence type="ECO:0000256" key="1">
    <source>
        <dbReference type="ARBA" id="ARBA00004477"/>
    </source>
</evidence>
<dbReference type="GO" id="GO:0098553">
    <property type="term" value="C:lumenal side of endoplasmic reticulum membrane"/>
    <property type="evidence" value="ECO:0007669"/>
    <property type="project" value="TreeGrafter"/>
</dbReference>
<dbReference type="GO" id="GO:0098554">
    <property type="term" value="C:cytoplasmic side of endoplasmic reticulum membrane"/>
    <property type="evidence" value="ECO:0007669"/>
    <property type="project" value="TreeGrafter"/>
</dbReference>
<dbReference type="EMBL" id="JAQMWT010000404">
    <property type="protein sequence ID" value="KAJ8601793.1"/>
    <property type="molecule type" value="Genomic_DNA"/>
</dbReference>
<protein>
    <submittedName>
        <fullName evidence="10">Uncharacterized protein</fullName>
    </submittedName>
</protein>
<dbReference type="GO" id="GO:0042500">
    <property type="term" value="F:aspartic endopeptidase activity, intramembrane cleaving"/>
    <property type="evidence" value="ECO:0007669"/>
    <property type="project" value="InterPro"/>
</dbReference>
<evidence type="ECO:0000256" key="9">
    <source>
        <dbReference type="SAM" id="Phobius"/>
    </source>
</evidence>
<feature type="transmembrane region" description="Helical" evidence="9">
    <location>
        <begin position="30"/>
        <end position="50"/>
    </location>
</feature>
<dbReference type="AlphaFoldDB" id="A0AAD7UDL5"/>
<evidence type="ECO:0000256" key="8">
    <source>
        <dbReference type="SAM" id="MobiDB-lite"/>
    </source>
</evidence>
<sequence length="396" mass="42635">MSRRCLAMVGVIVATHLASTFVVIPVPLNVVVTASAIVYLGAARSLKFLLEKPITESDAKRKRREESVRLSSGDAMRFPLIGSVFLVTTYLLIKLFGRHLLNLLLTLYFAAFGAVVVESAFESEILDLPWVQARDWPVCVGALVAVRPAILAKFVGTSIDLRLTAPQAACWVLSCGMIASYAFTKHWLLNNAIATSLAVSALESISVGSFRNAAIMLSGLFVYDIYWVFGTEVMVTVAKGIDGPIKFLFVRSLDGPNFSMLGVGDVVVPGLLVALLLRYDARNADHDGSRGDVLVGTFDAPYFRATMLAYVAGLATTLYVMYAFDAAQPALLYLVPSVLGAALLRAALSANLKHLVAYSEEAAKPPPNDDTITQNQTPKADDDDDDDGGSSSKKTM</sequence>
<keyword evidence="11" id="KW-1185">Reference proteome</keyword>
<dbReference type="SMART" id="SM00730">
    <property type="entry name" value="PSN"/>
    <property type="match status" value="1"/>
</dbReference>
<dbReference type="PANTHER" id="PTHR12174:SF23">
    <property type="entry name" value="MINOR HISTOCOMPATIBILITY ANTIGEN H13"/>
    <property type="match status" value="1"/>
</dbReference>
<dbReference type="PANTHER" id="PTHR12174">
    <property type="entry name" value="SIGNAL PEPTIDE PEPTIDASE"/>
    <property type="match status" value="1"/>
</dbReference>
<dbReference type="Proteomes" id="UP001230188">
    <property type="component" value="Unassembled WGS sequence"/>
</dbReference>
<evidence type="ECO:0000256" key="6">
    <source>
        <dbReference type="ARBA" id="ARBA00022989"/>
    </source>
</evidence>
<dbReference type="InterPro" id="IPR007369">
    <property type="entry name" value="Peptidase_A22B_SPP"/>
</dbReference>
<keyword evidence="7 9" id="KW-0472">Membrane</keyword>
<evidence type="ECO:0000256" key="2">
    <source>
        <dbReference type="ARBA" id="ARBA00006859"/>
    </source>
</evidence>
<evidence type="ECO:0000256" key="7">
    <source>
        <dbReference type="ARBA" id="ARBA00023136"/>
    </source>
</evidence>
<dbReference type="InterPro" id="IPR006639">
    <property type="entry name" value="Preselin/SPP"/>
</dbReference>
<evidence type="ECO:0000256" key="3">
    <source>
        <dbReference type="ARBA" id="ARBA00022692"/>
    </source>
</evidence>
<comment type="similarity">
    <text evidence="2">Belongs to the peptidase A22B family.</text>
</comment>
<feature type="transmembrane region" description="Helical" evidence="9">
    <location>
        <begin position="330"/>
        <end position="348"/>
    </location>
</feature>